<proteinExistence type="predicted"/>
<gene>
    <name evidence="1" type="ORF">FGO68_gene17425</name>
</gene>
<comment type="caution">
    <text evidence="1">The sequence shown here is derived from an EMBL/GenBank/DDBJ whole genome shotgun (WGS) entry which is preliminary data.</text>
</comment>
<evidence type="ECO:0000313" key="1">
    <source>
        <dbReference type="EMBL" id="TNV79926.1"/>
    </source>
</evidence>
<dbReference type="Proteomes" id="UP000785679">
    <property type="component" value="Unassembled WGS sequence"/>
</dbReference>
<keyword evidence="2" id="KW-1185">Reference proteome</keyword>
<dbReference type="EMBL" id="RRYP01008220">
    <property type="protein sequence ID" value="TNV79926.1"/>
    <property type="molecule type" value="Genomic_DNA"/>
</dbReference>
<reference evidence="1" key="1">
    <citation type="submission" date="2019-06" db="EMBL/GenBank/DDBJ databases">
        <authorList>
            <person name="Zheng W."/>
        </authorList>
    </citation>
    <scope>NUCLEOTIDE SEQUENCE</scope>
    <source>
        <strain evidence="1">QDHG01</strain>
    </source>
</reference>
<name>A0A8J8T389_HALGN</name>
<dbReference type="AlphaFoldDB" id="A0A8J8T389"/>
<evidence type="ECO:0000313" key="2">
    <source>
        <dbReference type="Proteomes" id="UP000785679"/>
    </source>
</evidence>
<organism evidence="1 2">
    <name type="scientific">Halteria grandinella</name>
    <dbReference type="NCBI Taxonomy" id="5974"/>
    <lineage>
        <taxon>Eukaryota</taxon>
        <taxon>Sar</taxon>
        <taxon>Alveolata</taxon>
        <taxon>Ciliophora</taxon>
        <taxon>Intramacronucleata</taxon>
        <taxon>Spirotrichea</taxon>
        <taxon>Stichotrichia</taxon>
        <taxon>Sporadotrichida</taxon>
        <taxon>Halteriidae</taxon>
        <taxon>Halteria</taxon>
    </lineage>
</organism>
<protein>
    <submittedName>
        <fullName evidence="1">Uncharacterized protein</fullName>
    </submittedName>
</protein>
<accession>A0A8J8T389</accession>
<sequence length="460" mass="53507">MNDGQPLSDYQNWPRIMVEVQGRSIPVNSSDHGGSGSVAYTLQQQYLANRACLINAQQFKDGILLKIKQQLNAGDEYSGLKAVNEIRDPLDGFEVSWEDEDLFEQQIYSVISSSTYYKMGISMDPKTIALHQNEVFMKHQLSIANFLDQNNLPAPSQLIAENTDEIIQSLSRQNRLWAQIMKNQEGTNQGQEQKEIYQNEKHYCELNDKQLEGQQFQCCDALMKSKLLIWPCLEDYSALAHQSMEINQNYYKQKAQGQIDQSYVRDFINQIQRGTQIRDQSQTCGITNQPLLQNVDISHQAKCIEIRQSLDQSELIPNVDDVKHNFQDHSINELRDYQMCHQQIGDSPTFHKRNQDFCLENESDHFHDQHPELDQFDDLEEHTSPKTIMQLTHQSKQIIRRYLPNDYIIKLYAHLINNQHQVQIEKLRRCQTKKALISSTLKMADNHTIPHQYSNIPIRI</sequence>